<dbReference type="NCBIfam" id="NF006811">
    <property type="entry name" value="PRK09333.1"/>
    <property type="match status" value="1"/>
</dbReference>
<dbReference type="HAMAP" id="MF_01474">
    <property type="entry name" value="Ribosomal_eS19"/>
    <property type="match status" value="1"/>
</dbReference>
<comment type="similarity">
    <text evidence="1 5">Belongs to the eukaryotic ribosomal protein eS19 family.</text>
</comment>
<organism evidence="7 8">
    <name type="scientific">candidate division MSBL1 archaeon SCGC-AAA261D19</name>
    <dbReference type="NCBI Taxonomy" id="1698273"/>
    <lineage>
        <taxon>Archaea</taxon>
        <taxon>Methanobacteriati</taxon>
        <taxon>Methanobacteriota</taxon>
        <taxon>candidate division MSBL1</taxon>
    </lineage>
</organism>
<gene>
    <name evidence="5" type="primary">rps19e</name>
    <name evidence="7" type="ORF">AKJ43_01350</name>
</gene>
<dbReference type="GO" id="GO:0000028">
    <property type="term" value="P:ribosomal small subunit assembly"/>
    <property type="evidence" value="ECO:0007669"/>
    <property type="project" value="TreeGrafter"/>
</dbReference>
<dbReference type="InterPro" id="IPR001266">
    <property type="entry name" value="Ribosomal_eS19"/>
</dbReference>
<dbReference type="GO" id="GO:0003723">
    <property type="term" value="F:RNA binding"/>
    <property type="evidence" value="ECO:0007669"/>
    <property type="project" value="TreeGrafter"/>
</dbReference>
<proteinExistence type="inferred from homology"/>
<evidence type="ECO:0000256" key="2">
    <source>
        <dbReference type="ARBA" id="ARBA00022980"/>
    </source>
</evidence>
<dbReference type="EMBL" id="LHXX01000011">
    <property type="protein sequence ID" value="KXB02595.1"/>
    <property type="molecule type" value="Genomic_DNA"/>
</dbReference>
<dbReference type="FunFam" id="1.10.10.10:FF:000449">
    <property type="entry name" value="30S ribosomal protein S19e"/>
    <property type="match status" value="1"/>
</dbReference>
<feature type="compositionally biased region" description="Basic residues" evidence="6">
    <location>
        <begin position="72"/>
        <end position="82"/>
    </location>
</feature>
<evidence type="ECO:0000256" key="3">
    <source>
        <dbReference type="ARBA" id="ARBA00023274"/>
    </source>
</evidence>
<dbReference type="GO" id="GO:0006412">
    <property type="term" value="P:translation"/>
    <property type="evidence" value="ECO:0007669"/>
    <property type="project" value="UniProtKB-UniRule"/>
</dbReference>
<dbReference type="InterPro" id="IPR018277">
    <property type="entry name" value="Ribosomal_eS19_CS"/>
</dbReference>
<dbReference type="Proteomes" id="UP000070400">
    <property type="component" value="Unassembled WGS sequence"/>
</dbReference>
<accession>A0A133V836</accession>
<evidence type="ECO:0000256" key="6">
    <source>
        <dbReference type="SAM" id="MobiDB-lite"/>
    </source>
</evidence>
<dbReference type="AlphaFoldDB" id="A0A133V836"/>
<evidence type="ECO:0000256" key="4">
    <source>
        <dbReference type="ARBA" id="ARBA00035143"/>
    </source>
</evidence>
<feature type="region of interest" description="Disordered" evidence="6">
    <location>
        <begin position="1"/>
        <end position="22"/>
    </location>
</feature>
<sequence>MSIKTVHPQKLTERLSEELKNRDEIQPPEWSNYIKTGTHKERPPDQSDWWYKRSASILRQVYEKGPIGVSRLRSHYGGRKGRGSSPEKFRKGSGKIVRTILQQLENAGLVERIERRGRRITPEGVSTLTQLADWIKEEDVKESEAGNR</sequence>
<keyword evidence="8" id="KW-1185">Reference proteome</keyword>
<dbReference type="GO" id="GO:0003735">
    <property type="term" value="F:structural constituent of ribosome"/>
    <property type="evidence" value="ECO:0007669"/>
    <property type="project" value="InterPro"/>
</dbReference>
<dbReference type="PANTHER" id="PTHR11710">
    <property type="entry name" value="40S RIBOSOMAL PROTEIN S19"/>
    <property type="match status" value="1"/>
</dbReference>
<comment type="function">
    <text evidence="5">May be involved in maturation of the 30S ribosomal subunit.</text>
</comment>
<evidence type="ECO:0000313" key="8">
    <source>
        <dbReference type="Proteomes" id="UP000070400"/>
    </source>
</evidence>
<comment type="subunit">
    <text evidence="5">Part of the 30S ribosomal subunit.</text>
</comment>
<evidence type="ECO:0000256" key="1">
    <source>
        <dbReference type="ARBA" id="ARBA00010014"/>
    </source>
</evidence>
<feature type="compositionally biased region" description="Basic and acidic residues" evidence="6">
    <location>
        <begin position="10"/>
        <end position="22"/>
    </location>
</feature>
<protein>
    <recommendedName>
        <fullName evidence="4 5">Small ribosomal subunit protein eS19</fullName>
    </recommendedName>
</protein>
<dbReference type="InterPro" id="IPR036390">
    <property type="entry name" value="WH_DNA-bd_sf"/>
</dbReference>
<feature type="region of interest" description="Disordered" evidence="6">
    <location>
        <begin position="71"/>
        <end position="93"/>
    </location>
</feature>
<keyword evidence="2 5" id="KW-0689">Ribosomal protein</keyword>
<dbReference type="PANTHER" id="PTHR11710:SF0">
    <property type="entry name" value="40S RIBOSOMAL PROTEIN S19"/>
    <property type="match status" value="1"/>
</dbReference>
<name>A0A133V836_9EURY</name>
<dbReference type="InterPro" id="IPR027548">
    <property type="entry name" value="Ribosomal_eS19_archaeal"/>
</dbReference>
<dbReference type="InterPro" id="IPR036388">
    <property type="entry name" value="WH-like_DNA-bd_sf"/>
</dbReference>
<dbReference type="SUPFAM" id="SSF46785">
    <property type="entry name" value="Winged helix' DNA-binding domain"/>
    <property type="match status" value="1"/>
</dbReference>
<dbReference type="GO" id="GO:0022627">
    <property type="term" value="C:cytosolic small ribosomal subunit"/>
    <property type="evidence" value="ECO:0007669"/>
    <property type="project" value="TreeGrafter"/>
</dbReference>
<evidence type="ECO:0000256" key="5">
    <source>
        <dbReference type="HAMAP-Rule" id="MF_01474"/>
    </source>
</evidence>
<comment type="caution">
    <text evidence="7">The sequence shown here is derived from an EMBL/GenBank/DDBJ whole genome shotgun (WGS) entry which is preliminary data.</text>
</comment>
<reference evidence="7 8" key="1">
    <citation type="journal article" date="2016" name="Sci. Rep.">
        <title>Metabolic traits of an uncultured archaeal lineage -MSBL1- from brine pools of the Red Sea.</title>
        <authorList>
            <person name="Mwirichia R."/>
            <person name="Alam I."/>
            <person name="Rashid M."/>
            <person name="Vinu M."/>
            <person name="Ba-Alawi W."/>
            <person name="Anthony Kamau A."/>
            <person name="Kamanda Ngugi D."/>
            <person name="Goker M."/>
            <person name="Klenk H.P."/>
            <person name="Bajic V."/>
            <person name="Stingl U."/>
        </authorList>
    </citation>
    <scope>NUCLEOTIDE SEQUENCE [LARGE SCALE GENOMIC DNA]</scope>
    <source>
        <strain evidence="7">SCGC-AAA261D19</strain>
    </source>
</reference>
<dbReference type="Pfam" id="PF01090">
    <property type="entry name" value="Ribosomal_S19e"/>
    <property type="match status" value="1"/>
</dbReference>
<dbReference type="PROSITE" id="PS00628">
    <property type="entry name" value="RIBOSOMAL_S19E"/>
    <property type="match status" value="1"/>
</dbReference>
<evidence type="ECO:0000313" key="7">
    <source>
        <dbReference type="EMBL" id="KXB02595.1"/>
    </source>
</evidence>
<keyword evidence="3 5" id="KW-0687">Ribonucleoprotein</keyword>
<dbReference type="SMART" id="SM01413">
    <property type="entry name" value="Ribosomal_S19e"/>
    <property type="match status" value="1"/>
</dbReference>
<dbReference type="Gene3D" id="1.10.10.10">
    <property type="entry name" value="Winged helix-like DNA-binding domain superfamily/Winged helix DNA-binding domain"/>
    <property type="match status" value="1"/>
</dbReference>